<evidence type="ECO:0000313" key="2">
    <source>
        <dbReference type="Proteomes" id="UP000214646"/>
    </source>
</evidence>
<dbReference type="EMBL" id="NIDE01000019">
    <property type="protein sequence ID" value="OWK34962.1"/>
    <property type="molecule type" value="Genomic_DNA"/>
</dbReference>
<protein>
    <submittedName>
        <fullName evidence="1">Uncharacterized protein</fullName>
    </submittedName>
</protein>
<evidence type="ECO:0000313" key="1">
    <source>
        <dbReference type="EMBL" id="OWK34962.1"/>
    </source>
</evidence>
<keyword evidence="2" id="KW-1185">Reference proteome</keyword>
<gene>
    <name evidence="1" type="ORF">FRUB_09804</name>
</gene>
<name>A0A225D0C6_9BACT</name>
<dbReference type="AlphaFoldDB" id="A0A225D0C6"/>
<dbReference type="RefSeq" id="WP_088260180.1">
    <property type="nucleotide sequence ID" value="NZ_NIDE01000019.1"/>
</dbReference>
<accession>A0A225D0C6</accession>
<organism evidence="1 2">
    <name type="scientific">Fimbriiglobus ruber</name>
    <dbReference type="NCBI Taxonomy" id="1908690"/>
    <lineage>
        <taxon>Bacteria</taxon>
        <taxon>Pseudomonadati</taxon>
        <taxon>Planctomycetota</taxon>
        <taxon>Planctomycetia</taxon>
        <taxon>Gemmatales</taxon>
        <taxon>Gemmataceae</taxon>
        <taxon>Fimbriiglobus</taxon>
    </lineage>
</organism>
<proteinExistence type="predicted"/>
<comment type="caution">
    <text evidence="1">The sequence shown here is derived from an EMBL/GenBank/DDBJ whole genome shotgun (WGS) entry which is preliminary data.</text>
</comment>
<sequence length="97" mass="9602">MYNNTLNYEEQGGGEWHIGGLLIIDTGGSIIATGGAQATLSNLTDNTGGTASTTLAAIAAGSSYAQADMVAVKNALASVTAQLNATITALKALGIST</sequence>
<dbReference type="Proteomes" id="UP000214646">
    <property type="component" value="Unassembled WGS sequence"/>
</dbReference>
<reference evidence="2" key="1">
    <citation type="submission" date="2017-06" db="EMBL/GenBank/DDBJ databases">
        <title>Genome analysis of Fimbriiglobus ruber SP5, the first member of the order Planctomycetales with confirmed chitinolytic capability.</title>
        <authorList>
            <person name="Ravin N.V."/>
            <person name="Rakitin A.L."/>
            <person name="Ivanova A.A."/>
            <person name="Beletsky A.V."/>
            <person name="Kulichevskaya I.S."/>
            <person name="Mardanov A.V."/>
            <person name="Dedysh S.N."/>
        </authorList>
    </citation>
    <scope>NUCLEOTIDE SEQUENCE [LARGE SCALE GENOMIC DNA]</scope>
    <source>
        <strain evidence="2">SP5</strain>
    </source>
</reference>